<gene>
    <name evidence="1" type="ORF">METZ01_LOCUS141271</name>
</gene>
<sequence>MDIKVEQSDWVDDSNRLVDINNLKHHTDS</sequence>
<organism evidence="1">
    <name type="scientific">marine metagenome</name>
    <dbReference type="NCBI Taxonomy" id="408172"/>
    <lineage>
        <taxon>unclassified sequences</taxon>
        <taxon>metagenomes</taxon>
        <taxon>ecological metagenomes</taxon>
    </lineage>
</organism>
<reference evidence="1" key="1">
    <citation type="submission" date="2018-05" db="EMBL/GenBank/DDBJ databases">
        <authorList>
            <person name="Lanie J.A."/>
            <person name="Ng W.-L."/>
            <person name="Kazmierczak K.M."/>
            <person name="Andrzejewski T.M."/>
            <person name="Davidsen T.M."/>
            <person name="Wayne K.J."/>
            <person name="Tettelin H."/>
            <person name="Glass J.I."/>
            <person name="Rusch D."/>
            <person name="Podicherti R."/>
            <person name="Tsui H.-C.T."/>
            <person name="Winkler M.E."/>
        </authorList>
    </citation>
    <scope>NUCLEOTIDE SEQUENCE</scope>
</reference>
<proteinExistence type="predicted"/>
<dbReference type="EMBL" id="UINC01021255">
    <property type="protein sequence ID" value="SVA88417.1"/>
    <property type="molecule type" value="Genomic_DNA"/>
</dbReference>
<accession>A0A381ZI47</accession>
<name>A0A381ZI47_9ZZZZ</name>
<evidence type="ECO:0000313" key="1">
    <source>
        <dbReference type="EMBL" id="SVA88417.1"/>
    </source>
</evidence>
<dbReference type="AlphaFoldDB" id="A0A381ZI47"/>
<protein>
    <submittedName>
        <fullName evidence="1">Uncharacterized protein</fullName>
    </submittedName>
</protein>